<dbReference type="EMBL" id="PDCK01000011">
    <property type="protein sequence ID" value="PRQ61019.1"/>
    <property type="molecule type" value="Genomic_DNA"/>
</dbReference>
<reference evidence="1 2" key="1">
    <citation type="journal article" date="2018" name="Nat. Genet.">
        <title>The Rosa genome provides new insights in the design of modern roses.</title>
        <authorList>
            <person name="Bendahmane M."/>
        </authorList>
    </citation>
    <scope>NUCLEOTIDE SEQUENCE [LARGE SCALE GENOMIC DNA]</scope>
    <source>
        <strain evidence="2">cv. Old Blush</strain>
    </source>
</reference>
<protein>
    <submittedName>
        <fullName evidence="1">Uncharacterized protein</fullName>
    </submittedName>
</protein>
<comment type="caution">
    <text evidence="1">The sequence shown here is derived from an EMBL/GenBank/DDBJ whole genome shotgun (WGS) entry which is preliminary data.</text>
</comment>
<dbReference type="AlphaFoldDB" id="A0A2P6SQP3"/>
<proteinExistence type="predicted"/>
<organism evidence="1 2">
    <name type="scientific">Rosa chinensis</name>
    <name type="common">China rose</name>
    <dbReference type="NCBI Taxonomy" id="74649"/>
    <lineage>
        <taxon>Eukaryota</taxon>
        <taxon>Viridiplantae</taxon>
        <taxon>Streptophyta</taxon>
        <taxon>Embryophyta</taxon>
        <taxon>Tracheophyta</taxon>
        <taxon>Spermatophyta</taxon>
        <taxon>Magnoliopsida</taxon>
        <taxon>eudicotyledons</taxon>
        <taxon>Gunneridae</taxon>
        <taxon>Pentapetalae</taxon>
        <taxon>rosids</taxon>
        <taxon>fabids</taxon>
        <taxon>Rosales</taxon>
        <taxon>Rosaceae</taxon>
        <taxon>Rosoideae</taxon>
        <taxon>Rosoideae incertae sedis</taxon>
        <taxon>Rosa</taxon>
    </lineage>
</organism>
<dbReference type="Gramene" id="PRQ61019">
    <property type="protein sequence ID" value="PRQ61019"/>
    <property type="gene ID" value="RchiOBHm_Chr0c11g0499341"/>
</dbReference>
<evidence type="ECO:0000313" key="2">
    <source>
        <dbReference type="Proteomes" id="UP000238479"/>
    </source>
</evidence>
<gene>
    <name evidence="1" type="ORF">RchiOBHm_Chr0c11g0499341</name>
</gene>
<name>A0A2P6SQP3_ROSCH</name>
<sequence>MDQGRIHTISNNRCAPMLGSCKDFTGLPESSPFQVPLPTVRCMRVSVELIVLCWVKK</sequence>
<dbReference type="Proteomes" id="UP000238479">
    <property type="component" value="Unassembled WGS sequence"/>
</dbReference>
<accession>A0A2P6SQP3</accession>
<keyword evidence="2" id="KW-1185">Reference proteome</keyword>
<evidence type="ECO:0000313" key="1">
    <source>
        <dbReference type="EMBL" id="PRQ61019.1"/>
    </source>
</evidence>